<reference evidence="2 3" key="1">
    <citation type="journal article" date="2014" name="Antonie Van Leeuwenhoek">
        <title>Hyphomonas beringensis sp. nov. and Hyphomonas chukchiensis sp. nov., isolated from surface seawater of the Bering Sea and Chukchi Sea.</title>
        <authorList>
            <person name="Li C."/>
            <person name="Lai Q."/>
            <person name="Li G."/>
            <person name="Dong C."/>
            <person name="Wang J."/>
            <person name="Liao Y."/>
            <person name="Shao Z."/>
        </authorList>
    </citation>
    <scope>NUCLEOTIDE SEQUENCE [LARGE SCALE GENOMIC DNA]</scope>
    <source>
        <strain evidence="2 3">PS728</strain>
    </source>
</reference>
<sequence>MRFDLETTYLAIDGKGEVIPMPVTDTFWQTIDASPAATRSMLAVYPMTADWVSWERHPEGEEVLVLLEGHIEMLMDDGNRQTVAEMRAGTTLVVPAGVWHRALVRTPGRLLGLTYGPGTDHRPA</sequence>
<evidence type="ECO:0000313" key="3">
    <source>
        <dbReference type="Proteomes" id="UP000027100"/>
    </source>
</evidence>
<name>A0A062V7K1_9PROT</name>
<dbReference type="RefSeq" id="WP_051612573.1">
    <property type="nucleotide sequence ID" value="NZ_ARYM01000013.1"/>
</dbReference>
<dbReference type="InterPro" id="IPR011051">
    <property type="entry name" value="RmlC_Cupin_sf"/>
</dbReference>
<dbReference type="SUPFAM" id="SSF51182">
    <property type="entry name" value="RmlC-like cupins"/>
    <property type="match status" value="1"/>
</dbReference>
<dbReference type="InterPro" id="IPR014710">
    <property type="entry name" value="RmlC-like_jellyroll"/>
</dbReference>
<organism evidence="2 3">
    <name type="scientific">Hyphomonas polymorpha PS728</name>
    <dbReference type="NCBI Taxonomy" id="1280954"/>
    <lineage>
        <taxon>Bacteria</taxon>
        <taxon>Pseudomonadati</taxon>
        <taxon>Pseudomonadota</taxon>
        <taxon>Alphaproteobacteria</taxon>
        <taxon>Hyphomonadales</taxon>
        <taxon>Hyphomonadaceae</taxon>
        <taxon>Hyphomonas</taxon>
    </lineage>
</organism>
<dbReference type="Pfam" id="PF07883">
    <property type="entry name" value="Cupin_2"/>
    <property type="match status" value="1"/>
</dbReference>
<dbReference type="AlphaFoldDB" id="A0A062V7K1"/>
<dbReference type="CDD" id="cd02208">
    <property type="entry name" value="cupin_RmlC-like"/>
    <property type="match status" value="1"/>
</dbReference>
<accession>A0A062V7K1</accession>
<dbReference type="STRING" id="1280954.HPO_12303"/>
<dbReference type="eggNOG" id="COG0662">
    <property type="taxonomic scope" value="Bacteria"/>
</dbReference>
<gene>
    <name evidence="2" type="ORF">HPO_12303</name>
</gene>
<dbReference type="EMBL" id="ARYM01000013">
    <property type="protein sequence ID" value="KCZ98097.1"/>
    <property type="molecule type" value="Genomic_DNA"/>
</dbReference>
<protein>
    <recommendedName>
        <fullName evidence="1">Cupin type-2 domain-containing protein</fullName>
    </recommendedName>
</protein>
<dbReference type="PATRIC" id="fig|1280954.3.peg.2490"/>
<dbReference type="Gene3D" id="2.60.120.10">
    <property type="entry name" value="Jelly Rolls"/>
    <property type="match status" value="1"/>
</dbReference>
<dbReference type="Proteomes" id="UP000027100">
    <property type="component" value="Unassembled WGS sequence"/>
</dbReference>
<evidence type="ECO:0000313" key="2">
    <source>
        <dbReference type="EMBL" id="KCZ98097.1"/>
    </source>
</evidence>
<evidence type="ECO:0000259" key="1">
    <source>
        <dbReference type="Pfam" id="PF07883"/>
    </source>
</evidence>
<proteinExistence type="predicted"/>
<keyword evidence="3" id="KW-1185">Reference proteome</keyword>
<dbReference type="InterPro" id="IPR013096">
    <property type="entry name" value="Cupin_2"/>
</dbReference>
<feature type="domain" description="Cupin type-2" evidence="1">
    <location>
        <begin position="52"/>
        <end position="107"/>
    </location>
</feature>
<dbReference type="OrthoDB" id="9794183at2"/>
<comment type="caution">
    <text evidence="2">The sequence shown here is derived from an EMBL/GenBank/DDBJ whole genome shotgun (WGS) entry which is preliminary data.</text>
</comment>